<dbReference type="Proteomes" id="UP000001258">
    <property type="component" value="Chromosome"/>
</dbReference>
<proteinExistence type="predicted"/>
<protein>
    <submittedName>
        <fullName evidence="1">BH2555 protein</fullName>
    </submittedName>
</protein>
<sequence length="28" mass="3498">MHKRLTIEKEEKLNRVHISQQPEKKHIF</sequence>
<dbReference type="EMBL" id="BA000004">
    <property type="protein sequence ID" value="BAB06274.1"/>
    <property type="molecule type" value="Genomic_DNA"/>
</dbReference>
<evidence type="ECO:0000313" key="1">
    <source>
        <dbReference type="EMBL" id="BAB06274.1"/>
    </source>
</evidence>
<accession>Q9K9U0</accession>
<keyword evidence="2" id="KW-1185">Reference proteome</keyword>
<dbReference type="AlphaFoldDB" id="Q9K9U0"/>
<reference evidence="1 2" key="1">
    <citation type="journal article" date="2000" name="Nucleic Acids Res.">
        <title>Complete genome sequence of the alkaliphilic bacterium Bacillus halodurans and genomic sequence comparison with Bacillus subtilis.</title>
        <authorList>
            <person name="Takami H."/>
            <person name="Nakasone K."/>
            <person name="Takaki Y."/>
            <person name="Maeno G."/>
            <person name="Sasaki R."/>
            <person name="Masui N."/>
            <person name="Fuji F."/>
            <person name="Hirama C."/>
            <person name="Nakamura Y."/>
            <person name="Ogasawara N."/>
            <person name="Kuhara S."/>
            <person name="Horikoshi K."/>
        </authorList>
    </citation>
    <scope>NUCLEOTIDE SEQUENCE [LARGE SCALE GENOMIC DNA]</scope>
    <source>
        <strain evidence="2">ATCC BAA-125 / DSM 18197 / FERM 7344 / JCM 9153 / C-125</strain>
    </source>
</reference>
<dbReference type="HOGENOM" id="CLU_3412353_0_0_9"/>
<organism evidence="1 2">
    <name type="scientific">Halalkalibacterium halodurans (strain ATCC BAA-125 / DSM 18197 / FERM 7344 / JCM 9153 / C-125)</name>
    <name type="common">Bacillus halodurans</name>
    <dbReference type="NCBI Taxonomy" id="272558"/>
    <lineage>
        <taxon>Bacteria</taxon>
        <taxon>Bacillati</taxon>
        <taxon>Bacillota</taxon>
        <taxon>Bacilli</taxon>
        <taxon>Bacillales</taxon>
        <taxon>Bacillaceae</taxon>
        <taxon>Halalkalibacterium (ex Joshi et al. 2022)</taxon>
    </lineage>
</organism>
<dbReference type="KEGG" id="bha:BH2555"/>
<evidence type="ECO:0000313" key="2">
    <source>
        <dbReference type="Proteomes" id="UP000001258"/>
    </source>
</evidence>
<gene>
    <name evidence="1" type="ordered locus">BH2555</name>
</gene>
<name>Q9K9U0_HALH5</name>
<dbReference type="PIR" id="C83969">
    <property type="entry name" value="C83969"/>
</dbReference>